<proteinExistence type="predicted"/>
<keyword evidence="1" id="KW-0472">Membrane</keyword>
<dbReference type="EMBL" id="CP018047">
    <property type="protein sequence ID" value="AQU67567.1"/>
    <property type="molecule type" value="Genomic_DNA"/>
</dbReference>
<keyword evidence="1" id="KW-1133">Transmembrane helix</keyword>
<evidence type="ECO:0000313" key="2">
    <source>
        <dbReference type="EMBL" id="AQU67567.1"/>
    </source>
</evidence>
<feature type="transmembrane region" description="Helical" evidence="1">
    <location>
        <begin position="53"/>
        <end position="75"/>
    </location>
</feature>
<dbReference type="AlphaFoldDB" id="A0A1U9QTR3"/>
<gene>
    <name evidence="2" type="ORF">BBN63_16285</name>
</gene>
<dbReference type="Proteomes" id="UP000189677">
    <property type="component" value="Chromosome"/>
</dbReference>
<name>A0A1U9QTR3_STRNV</name>
<evidence type="ECO:0000256" key="1">
    <source>
        <dbReference type="SAM" id="Phobius"/>
    </source>
</evidence>
<accession>A0A1U9QTR3</accession>
<keyword evidence="3" id="KW-1185">Reference proteome</keyword>
<organism evidence="2 3">
    <name type="scientific">Streptomyces niveus</name>
    <name type="common">Streptomyces spheroides</name>
    <dbReference type="NCBI Taxonomy" id="193462"/>
    <lineage>
        <taxon>Bacteria</taxon>
        <taxon>Bacillati</taxon>
        <taxon>Actinomycetota</taxon>
        <taxon>Actinomycetes</taxon>
        <taxon>Kitasatosporales</taxon>
        <taxon>Streptomycetaceae</taxon>
        <taxon>Streptomyces</taxon>
    </lineage>
</organism>
<evidence type="ECO:0000313" key="3">
    <source>
        <dbReference type="Proteomes" id="UP000189677"/>
    </source>
</evidence>
<protein>
    <submittedName>
        <fullName evidence="2">Uncharacterized protein</fullName>
    </submittedName>
</protein>
<sequence>MSDEHEDEHGDERSQERELRVLLERAVPRLPAPEERLRRVRERAARSRRRRRVAGTAAVAVTGLAVAGTLLPGFLRGGPGEGSPPASPAPTVAADAATGARAVRFPDLLDLTLRLPAGWQALAVPGDPVDPRGYVAGRRVPGTPATCADGPRNGCDPYRELRPGGVLVSLDVTKFGGLHTKVRDPAELYALDEPSLLCRKLKGTEEYGALLAGPDPGVDVGIQVSVCVAGTGAGSSILDDVRAMIAGAKYPALGADREPSMAPPVHAN</sequence>
<keyword evidence="1" id="KW-0812">Transmembrane</keyword>
<dbReference type="KEGG" id="snw:BBN63_16285"/>
<reference evidence="2 3" key="1">
    <citation type="submission" date="2016-11" db="EMBL/GenBank/DDBJ databases">
        <title>Complete genome sequence of Streptomyces niveus SCSIO 3406.</title>
        <authorList>
            <person name="Zhu Q."/>
            <person name="Cheng W."/>
            <person name="Song Y."/>
            <person name="Li Q."/>
            <person name="Ju J."/>
        </authorList>
    </citation>
    <scope>NUCLEOTIDE SEQUENCE [LARGE SCALE GENOMIC DNA]</scope>
    <source>
        <strain evidence="2 3">SCSIO 3406</strain>
    </source>
</reference>